<protein>
    <recommendedName>
        <fullName evidence="5">biotin--[biotin carboxyl-carrier protein] ligase</fullName>
        <ecNumber evidence="5">6.3.4.15</ecNumber>
    </recommendedName>
</protein>
<dbReference type="Gene3D" id="3.30.930.10">
    <property type="entry name" value="Bira Bifunctional Protein, Domain 2"/>
    <property type="match status" value="1"/>
</dbReference>
<dbReference type="SUPFAM" id="SSF50037">
    <property type="entry name" value="C-terminal domain of transcriptional repressors"/>
    <property type="match status" value="1"/>
</dbReference>
<dbReference type="InterPro" id="IPR008988">
    <property type="entry name" value="Transcriptional_repressor_C"/>
</dbReference>
<dbReference type="EMBL" id="CP000088">
    <property type="protein sequence ID" value="AAZ56586.1"/>
    <property type="molecule type" value="Genomic_DNA"/>
</dbReference>
<evidence type="ECO:0000256" key="2">
    <source>
        <dbReference type="ARBA" id="ARBA00022741"/>
    </source>
</evidence>
<dbReference type="NCBIfam" id="TIGR00121">
    <property type="entry name" value="birA_ligase"/>
    <property type="match status" value="1"/>
</dbReference>
<keyword evidence="2" id="KW-0547">Nucleotide-binding</keyword>
<dbReference type="PANTHER" id="PTHR12835:SF5">
    <property type="entry name" value="BIOTIN--PROTEIN LIGASE"/>
    <property type="match status" value="1"/>
</dbReference>
<dbReference type="KEGG" id="tfu:Tfu_2553"/>
<dbReference type="SUPFAM" id="SSF55681">
    <property type="entry name" value="Class II aaRS and biotin synthetases"/>
    <property type="match status" value="1"/>
</dbReference>
<dbReference type="InterPro" id="IPR045864">
    <property type="entry name" value="aa-tRNA-synth_II/BPL/LPL"/>
</dbReference>
<dbReference type="STRING" id="269800.Tfu_2553"/>
<dbReference type="PROSITE" id="PS51733">
    <property type="entry name" value="BPL_LPL_CATALYTIC"/>
    <property type="match status" value="1"/>
</dbReference>
<accession>Q47LT6</accession>
<organism evidence="7">
    <name type="scientific">Thermobifida fusca (strain YX)</name>
    <dbReference type="NCBI Taxonomy" id="269800"/>
    <lineage>
        <taxon>Bacteria</taxon>
        <taxon>Bacillati</taxon>
        <taxon>Actinomycetota</taxon>
        <taxon>Actinomycetes</taxon>
        <taxon>Streptosporangiales</taxon>
        <taxon>Nocardiopsidaceae</taxon>
        <taxon>Thermobifida</taxon>
    </lineage>
</organism>
<dbReference type="InterPro" id="IPR003142">
    <property type="entry name" value="BPL_C"/>
</dbReference>
<dbReference type="AlphaFoldDB" id="Q47LT6"/>
<dbReference type="eggNOG" id="COG0340">
    <property type="taxonomic scope" value="Bacteria"/>
</dbReference>
<dbReference type="PANTHER" id="PTHR12835">
    <property type="entry name" value="BIOTIN PROTEIN LIGASE"/>
    <property type="match status" value="1"/>
</dbReference>
<dbReference type="EC" id="6.3.4.15" evidence="5"/>
<evidence type="ECO:0000313" key="7">
    <source>
        <dbReference type="EMBL" id="AAZ56586.1"/>
    </source>
</evidence>
<keyword evidence="4" id="KW-0092">Biotin</keyword>
<dbReference type="Gene3D" id="2.30.30.100">
    <property type="match status" value="1"/>
</dbReference>
<evidence type="ECO:0000256" key="5">
    <source>
        <dbReference type="ARBA" id="ARBA00024227"/>
    </source>
</evidence>
<dbReference type="GO" id="GO:0005524">
    <property type="term" value="F:ATP binding"/>
    <property type="evidence" value="ECO:0007669"/>
    <property type="project" value="UniProtKB-KW"/>
</dbReference>
<keyword evidence="3" id="KW-0067">ATP-binding</keyword>
<evidence type="ECO:0000256" key="1">
    <source>
        <dbReference type="ARBA" id="ARBA00022598"/>
    </source>
</evidence>
<dbReference type="GO" id="GO:0004077">
    <property type="term" value="F:biotin--[biotin carboxyl-carrier protein] ligase activity"/>
    <property type="evidence" value="ECO:0007669"/>
    <property type="project" value="UniProtKB-EC"/>
</dbReference>
<dbReference type="InterPro" id="IPR004143">
    <property type="entry name" value="BPL_LPL_catalytic"/>
</dbReference>
<name>Q47LT6_THEFY</name>
<reference evidence="7" key="1">
    <citation type="submission" date="2005-07" db="EMBL/GenBank/DDBJ databases">
        <title>Complete sequence of Thermobifida fusca YX.</title>
        <authorList>
            <consortium name="US DOE Joint Genome Institute"/>
            <person name="Copeland A."/>
            <person name="Lucas S."/>
            <person name="Lapidus A."/>
            <person name="Barry K."/>
            <person name="Detter J.C."/>
            <person name="Glavina T."/>
            <person name="Hammon N."/>
            <person name="Israni S."/>
            <person name="Pitluck S."/>
            <person name="Di Bartolo G."/>
            <person name="Chain P."/>
            <person name="Schmutz J."/>
            <person name="Larimer F."/>
            <person name="Land M."/>
            <person name="Lykidis A."/>
            <person name="Richardson P."/>
        </authorList>
    </citation>
    <scope>NUCLEOTIDE SEQUENCE</scope>
    <source>
        <strain evidence="7">YX</strain>
    </source>
</reference>
<keyword evidence="1 7" id="KW-0436">Ligase</keyword>
<dbReference type="InterPro" id="IPR004408">
    <property type="entry name" value="Biotin_CoA_COase_ligase"/>
</dbReference>
<sequence length="299" mass="31296">MAKPPSPCGGRRLRRCLNGTMPSSLHSDLSRPPLDQQALHQALVQPGALWTSVHVVPSLGSTNTELLAQARQGAPAGTVLVTEHQTAGRGRLGRSFHTPARAALTFSVLLRPTVPSARYGWLPLLMGAATAAGVRRVAAVDAQVKWPNDVLAQDRKIAGILSEAVFGPSGPAVVIGTGLNVTQTAAELPVPTATSLALAGASCVDRGLLLCAILQAFADRYTRWVEHDGDAERSGLAAEYRSVCSTLGQQVRVHLPGNSVVEGTAMGIDTDGRLQVRSDGGRDHALTVGDVVHVRFAGP</sequence>
<feature type="domain" description="BPL/LPL catalytic" evidence="6">
    <location>
        <begin position="43"/>
        <end position="225"/>
    </location>
</feature>
<proteinExistence type="predicted"/>
<dbReference type="GO" id="GO:0005737">
    <property type="term" value="C:cytoplasm"/>
    <property type="evidence" value="ECO:0007669"/>
    <property type="project" value="TreeGrafter"/>
</dbReference>
<dbReference type="Pfam" id="PF02237">
    <property type="entry name" value="BPL_C"/>
    <property type="match status" value="1"/>
</dbReference>
<dbReference type="HOGENOM" id="CLU_051096_5_0_11"/>
<evidence type="ECO:0000256" key="3">
    <source>
        <dbReference type="ARBA" id="ARBA00022840"/>
    </source>
</evidence>
<gene>
    <name evidence="7" type="ordered locus">Tfu_2553</name>
</gene>
<evidence type="ECO:0000259" key="6">
    <source>
        <dbReference type="PROSITE" id="PS51733"/>
    </source>
</evidence>
<dbReference type="CDD" id="cd16442">
    <property type="entry name" value="BPL"/>
    <property type="match status" value="1"/>
</dbReference>
<dbReference type="Pfam" id="PF03099">
    <property type="entry name" value="BPL_LplA_LipB"/>
    <property type="match status" value="1"/>
</dbReference>
<evidence type="ECO:0000256" key="4">
    <source>
        <dbReference type="ARBA" id="ARBA00023267"/>
    </source>
</evidence>